<accession>A0ABU8FGK5</accession>
<keyword evidence="3" id="KW-1185">Reference proteome</keyword>
<reference evidence="2 3" key="1">
    <citation type="submission" date="2024-01" db="EMBL/GenBank/DDBJ databases">
        <title>Seven novel Bacillus-like species.</title>
        <authorList>
            <person name="Liu G."/>
        </authorList>
    </citation>
    <scope>NUCLEOTIDE SEQUENCE [LARGE SCALE GENOMIC DNA]</scope>
    <source>
        <strain evidence="2 3">FJAT-51639</strain>
    </source>
</reference>
<dbReference type="EC" id="2.1.-.-" evidence="2"/>
<dbReference type="CDD" id="cd02440">
    <property type="entry name" value="AdoMet_MTases"/>
    <property type="match status" value="1"/>
</dbReference>
<evidence type="ECO:0000259" key="1">
    <source>
        <dbReference type="Pfam" id="PF08241"/>
    </source>
</evidence>
<comment type="caution">
    <text evidence="2">The sequence shown here is derived from an EMBL/GenBank/DDBJ whole genome shotgun (WGS) entry which is preliminary data.</text>
</comment>
<name>A0ABU8FGK5_9BACI</name>
<proteinExistence type="predicted"/>
<dbReference type="RefSeq" id="WP_336472455.1">
    <property type="nucleotide sequence ID" value="NZ_JBAWSX010000005.1"/>
</dbReference>
<evidence type="ECO:0000313" key="3">
    <source>
        <dbReference type="Proteomes" id="UP001372526"/>
    </source>
</evidence>
<dbReference type="InterPro" id="IPR013216">
    <property type="entry name" value="Methyltransf_11"/>
</dbReference>
<dbReference type="PANTHER" id="PTHR43861">
    <property type="entry name" value="TRANS-ACONITATE 2-METHYLTRANSFERASE-RELATED"/>
    <property type="match status" value="1"/>
</dbReference>
<evidence type="ECO:0000313" key="2">
    <source>
        <dbReference type="EMBL" id="MEI4801822.1"/>
    </source>
</evidence>
<keyword evidence="2" id="KW-0489">Methyltransferase</keyword>
<dbReference type="Pfam" id="PF08241">
    <property type="entry name" value="Methyltransf_11"/>
    <property type="match status" value="1"/>
</dbReference>
<dbReference type="EMBL" id="JBAWSX010000005">
    <property type="protein sequence ID" value="MEI4801822.1"/>
    <property type="molecule type" value="Genomic_DNA"/>
</dbReference>
<dbReference type="Proteomes" id="UP001372526">
    <property type="component" value="Unassembled WGS sequence"/>
</dbReference>
<gene>
    <name evidence="2" type="ORF">WAZ07_10865</name>
</gene>
<dbReference type="GO" id="GO:0032259">
    <property type="term" value="P:methylation"/>
    <property type="evidence" value="ECO:0007669"/>
    <property type="project" value="UniProtKB-KW"/>
</dbReference>
<dbReference type="SUPFAM" id="SSF53335">
    <property type="entry name" value="S-adenosyl-L-methionine-dependent methyltransferases"/>
    <property type="match status" value="1"/>
</dbReference>
<sequence length="316" mass="36513">MVKRKDIHFRICEKLLERFDAALTYEDLNKTEVLTHAIQNFCIQAESQKLNDVKRQYSVNDHLRVRIDTHRRYEEKQVDLDQNVISHLQLTGTEKILDIGCATGEFLIALQQQGHQGPLTGLDQSSTMIQEAKRNSKNTKKPIEWIVGNATKLPFPDHFYDWIVARHMLYHVTDVEKTVQGFRNIIRPNGSFLATTNSNNSLPRIEEMCNRMLLAFELPEKSPTTSPFCLENGKEILSSVFPDVEETVIHNALLFHEAAPIVNYIASMFPSLNIPDDLNLHTEMKKWLQIEIEQVLSHHNGIWRDPKAVAIYRCRK</sequence>
<keyword evidence="2" id="KW-0808">Transferase</keyword>
<protein>
    <submittedName>
        <fullName evidence="2">Class I SAM-dependent methyltransferase</fullName>
        <ecNumber evidence="2">2.1.-.-</ecNumber>
    </submittedName>
</protein>
<organism evidence="2 3">
    <name type="scientific">Bacillus bruguierae</name>
    <dbReference type="NCBI Taxonomy" id="3127667"/>
    <lineage>
        <taxon>Bacteria</taxon>
        <taxon>Bacillati</taxon>
        <taxon>Bacillota</taxon>
        <taxon>Bacilli</taxon>
        <taxon>Bacillales</taxon>
        <taxon>Bacillaceae</taxon>
        <taxon>Bacillus</taxon>
    </lineage>
</organism>
<dbReference type="Gene3D" id="3.40.50.150">
    <property type="entry name" value="Vaccinia Virus protein VP39"/>
    <property type="match status" value="1"/>
</dbReference>
<feature type="domain" description="Methyltransferase type 11" evidence="1">
    <location>
        <begin position="97"/>
        <end position="193"/>
    </location>
</feature>
<dbReference type="InterPro" id="IPR029063">
    <property type="entry name" value="SAM-dependent_MTases_sf"/>
</dbReference>
<dbReference type="GO" id="GO:0008168">
    <property type="term" value="F:methyltransferase activity"/>
    <property type="evidence" value="ECO:0007669"/>
    <property type="project" value="UniProtKB-KW"/>
</dbReference>